<dbReference type="EC" id="3.1.1.-" evidence="4"/>
<comment type="similarity">
    <text evidence="4">Belongs to the carbohydrate esterase 1 (CE1) family.</text>
</comment>
<dbReference type="AlphaFoldDB" id="A0A6A5RLS6"/>
<dbReference type="OrthoDB" id="2425929at2759"/>
<dbReference type="Gene3D" id="3.40.50.1820">
    <property type="entry name" value="alpha/beta hydrolase"/>
    <property type="match status" value="1"/>
</dbReference>
<keyword evidence="3 4" id="KW-0378">Hydrolase</keyword>
<dbReference type="Proteomes" id="UP000800082">
    <property type="component" value="Unassembled WGS sequence"/>
</dbReference>
<dbReference type="SUPFAM" id="SSF117782">
    <property type="entry name" value="YbjQ-like"/>
    <property type="match status" value="1"/>
</dbReference>
<keyword evidence="6" id="KW-1185">Reference proteome</keyword>
<dbReference type="PANTHER" id="PTHR43037">
    <property type="entry name" value="UNNAMED PRODUCT-RELATED"/>
    <property type="match status" value="1"/>
</dbReference>
<comment type="function">
    <text evidence="4">Esterase involved in the hydrolysis of xylan, a major structural heterogeneous polysaccharide found in plant biomass representing the second most abundant polysaccharide in the biosphere, after cellulose.</text>
</comment>
<keyword evidence="4" id="KW-0964">Secreted</keyword>
<proteinExistence type="inferred from homology"/>
<dbReference type="Pfam" id="PF01906">
    <property type="entry name" value="YbjQ_1"/>
    <property type="match status" value="1"/>
</dbReference>
<evidence type="ECO:0000256" key="3">
    <source>
        <dbReference type="ARBA" id="ARBA00022801"/>
    </source>
</evidence>
<protein>
    <recommendedName>
        <fullName evidence="4">Carboxylic ester hydrolase</fullName>
        <ecNumber evidence="4">3.1.1.-</ecNumber>
    </recommendedName>
</protein>
<dbReference type="GO" id="GO:0045493">
    <property type="term" value="P:xylan catabolic process"/>
    <property type="evidence" value="ECO:0007669"/>
    <property type="project" value="UniProtKB-UniRule"/>
</dbReference>
<accession>A0A6A5RLS6</accession>
<keyword evidence="1 4" id="KW-0719">Serine esterase</keyword>
<sequence length="470" mass="50741">MPVKHSRRPSWYAGSKKTNSALPTYSIDNTPKSLTPAILTCTTSSLPGYTITRLVGAIHGTASFTHKIPSSFIKSLSSSITGSCGEPKPLTQILYQARDQAIERLTADAIEKGANAAVGLQIRETEVMGCVVVSVSATACLVEKERDGVKRDSAQESPFGAIITMFFKSFGLLLTAAHTAHSLSSNLTQVFDFGPNPRNVTGYIYVPANLPKNAPILVAPHWCHGTAQDVFNYRSWASAGDQYGFISIYPDTPSATDQCWDVSSKQSLTHNGGGDALGIVSLVKYVIKKYDADASRVFVTGTSSGAMMTNVLLGSYPDLFAAGSAWAGVAFGCFAGDGYGVWSDACATGKIIKTGPEWAKIVKNAYPGYNGFRPKLQVLHGLNDTILYPQNLQEEIKEWTSVFGISDKPKEVTPNTPLPGWTKYTYGKTGKFEAYSAAGVDHNIPNQDDLVLNYFDLKCRGKKCYSRRSG</sequence>
<evidence type="ECO:0000256" key="2">
    <source>
        <dbReference type="ARBA" id="ARBA00022729"/>
    </source>
</evidence>
<comment type="subcellular location">
    <subcellularLocation>
        <location evidence="4">Secreted</location>
    </subcellularLocation>
</comment>
<name>A0A6A5RLS6_9PLEO</name>
<evidence type="ECO:0000256" key="4">
    <source>
        <dbReference type="RuleBase" id="RU367147"/>
    </source>
</evidence>
<keyword evidence="4" id="KW-0624">Polysaccharide degradation</keyword>
<evidence type="ECO:0000256" key="1">
    <source>
        <dbReference type="ARBA" id="ARBA00022487"/>
    </source>
</evidence>
<gene>
    <name evidence="5" type="ORF">M421DRAFT_5282</name>
</gene>
<keyword evidence="4" id="KW-0119">Carbohydrate metabolism</keyword>
<dbReference type="NCBIfam" id="TIGR01840">
    <property type="entry name" value="esterase_phb"/>
    <property type="match status" value="1"/>
</dbReference>
<keyword evidence="2" id="KW-0732">Signal</keyword>
<evidence type="ECO:0000313" key="6">
    <source>
        <dbReference type="Proteomes" id="UP000800082"/>
    </source>
</evidence>
<dbReference type="InterPro" id="IPR035439">
    <property type="entry name" value="UPF0145_dom_sf"/>
</dbReference>
<reference evidence="5" key="1">
    <citation type="journal article" date="2020" name="Stud. Mycol.">
        <title>101 Dothideomycetes genomes: a test case for predicting lifestyles and emergence of pathogens.</title>
        <authorList>
            <person name="Haridas S."/>
            <person name="Albert R."/>
            <person name="Binder M."/>
            <person name="Bloem J."/>
            <person name="Labutti K."/>
            <person name="Salamov A."/>
            <person name="Andreopoulos B."/>
            <person name="Baker S."/>
            <person name="Barry K."/>
            <person name="Bills G."/>
            <person name="Bluhm B."/>
            <person name="Cannon C."/>
            <person name="Castanera R."/>
            <person name="Culley D."/>
            <person name="Daum C."/>
            <person name="Ezra D."/>
            <person name="Gonzalez J."/>
            <person name="Henrissat B."/>
            <person name="Kuo A."/>
            <person name="Liang C."/>
            <person name="Lipzen A."/>
            <person name="Lutzoni F."/>
            <person name="Magnuson J."/>
            <person name="Mondo S."/>
            <person name="Nolan M."/>
            <person name="Ohm R."/>
            <person name="Pangilinan J."/>
            <person name="Park H.-J."/>
            <person name="Ramirez L."/>
            <person name="Alfaro M."/>
            <person name="Sun H."/>
            <person name="Tritt A."/>
            <person name="Yoshinaga Y."/>
            <person name="Zwiers L.-H."/>
            <person name="Turgeon B."/>
            <person name="Goodwin S."/>
            <person name="Spatafora J."/>
            <person name="Crous P."/>
            <person name="Grigoriev I."/>
        </authorList>
    </citation>
    <scope>NUCLEOTIDE SEQUENCE</scope>
    <source>
        <strain evidence="5">CBS 183.55</strain>
    </source>
</reference>
<dbReference type="PANTHER" id="PTHR43037:SF5">
    <property type="entry name" value="FERULOYL ESTERASE"/>
    <property type="match status" value="1"/>
</dbReference>
<dbReference type="RefSeq" id="XP_033448462.1">
    <property type="nucleotide sequence ID" value="XM_033595057.1"/>
</dbReference>
<dbReference type="GO" id="GO:0005576">
    <property type="term" value="C:extracellular region"/>
    <property type="evidence" value="ECO:0007669"/>
    <property type="project" value="UniProtKB-SubCell"/>
</dbReference>
<dbReference type="Pfam" id="PF10503">
    <property type="entry name" value="Esterase_PHB"/>
    <property type="match status" value="1"/>
</dbReference>
<dbReference type="EMBL" id="ML978969">
    <property type="protein sequence ID" value="KAF1928210.1"/>
    <property type="molecule type" value="Genomic_DNA"/>
</dbReference>
<evidence type="ECO:0000313" key="5">
    <source>
        <dbReference type="EMBL" id="KAF1928210.1"/>
    </source>
</evidence>
<organism evidence="5 6">
    <name type="scientific">Didymella exigua CBS 183.55</name>
    <dbReference type="NCBI Taxonomy" id="1150837"/>
    <lineage>
        <taxon>Eukaryota</taxon>
        <taxon>Fungi</taxon>
        <taxon>Dikarya</taxon>
        <taxon>Ascomycota</taxon>
        <taxon>Pezizomycotina</taxon>
        <taxon>Dothideomycetes</taxon>
        <taxon>Pleosporomycetidae</taxon>
        <taxon>Pleosporales</taxon>
        <taxon>Pleosporineae</taxon>
        <taxon>Didymellaceae</taxon>
        <taxon>Didymella</taxon>
    </lineage>
</organism>
<dbReference type="GO" id="GO:0052689">
    <property type="term" value="F:carboxylic ester hydrolase activity"/>
    <property type="evidence" value="ECO:0007669"/>
    <property type="project" value="UniProtKB-KW"/>
</dbReference>
<dbReference type="GeneID" id="54352724"/>
<dbReference type="SUPFAM" id="SSF53474">
    <property type="entry name" value="alpha/beta-Hydrolases"/>
    <property type="match status" value="2"/>
</dbReference>
<dbReference type="InterPro" id="IPR010126">
    <property type="entry name" value="Esterase_phb"/>
</dbReference>
<dbReference type="Gene3D" id="3.30.110.70">
    <property type="entry name" value="Hypothetical protein apc22750. Chain B"/>
    <property type="match status" value="1"/>
</dbReference>
<dbReference type="InterPro" id="IPR050955">
    <property type="entry name" value="Plant_Biomass_Hydrol_Est"/>
</dbReference>
<dbReference type="InterPro" id="IPR002765">
    <property type="entry name" value="UPF0145_YbjQ-like"/>
</dbReference>
<dbReference type="InterPro" id="IPR029058">
    <property type="entry name" value="AB_hydrolase_fold"/>
</dbReference>